<evidence type="ECO:0000313" key="6">
    <source>
        <dbReference type="Proteomes" id="UP000396862"/>
    </source>
</evidence>
<evidence type="ECO:0000313" key="5">
    <source>
        <dbReference type="Proteomes" id="UP000240621"/>
    </source>
</evidence>
<dbReference type="OrthoDB" id="1118271at2"/>
<keyword evidence="6" id="KW-1185">Reference proteome</keyword>
<proteinExistence type="predicted"/>
<reference evidence="3 6" key="2">
    <citation type="submission" date="2019-10" db="EMBL/GenBank/DDBJ databases">
        <title>Prolixibacter strains distinguished by the presence of nitrate reductase genes were adept at nitrate-dependent anaerobic corrosion of metallic iron and carbon steel.</title>
        <authorList>
            <person name="Iino T."/>
            <person name="Shono N."/>
            <person name="Ito K."/>
            <person name="Nakamura R."/>
            <person name="Sueoka K."/>
            <person name="Harayama S."/>
            <person name="Ohkuma M."/>
        </authorList>
    </citation>
    <scope>NUCLEOTIDE SEQUENCE [LARGE SCALE GENOMIC DNA]</scope>
    <source>
        <strain evidence="3 6">MIC1-1</strain>
    </source>
</reference>
<feature type="domain" description="Peptidase MA-like" evidence="2">
    <location>
        <begin position="65"/>
        <end position="250"/>
    </location>
</feature>
<dbReference type="EMBL" id="PYGC01000001">
    <property type="protein sequence ID" value="PSK85687.1"/>
    <property type="molecule type" value="Genomic_DNA"/>
</dbReference>
<evidence type="ECO:0000313" key="4">
    <source>
        <dbReference type="EMBL" id="PSK85687.1"/>
    </source>
</evidence>
<evidence type="ECO:0000259" key="2">
    <source>
        <dbReference type="Pfam" id="PF13485"/>
    </source>
</evidence>
<comment type="caution">
    <text evidence="4">The sequence shown here is derived from an EMBL/GenBank/DDBJ whole genome shotgun (WGS) entry which is preliminary data.</text>
</comment>
<dbReference type="SUPFAM" id="SSF55486">
    <property type="entry name" value="Metalloproteases ('zincins'), catalytic domain"/>
    <property type="match status" value="1"/>
</dbReference>
<dbReference type="InterPro" id="IPR039568">
    <property type="entry name" value="Peptidase_MA-like_dom"/>
</dbReference>
<organism evidence="4 5">
    <name type="scientific">Prolixibacter denitrificans</name>
    <dbReference type="NCBI Taxonomy" id="1541063"/>
    <lineage>
        <taxon>Bacteria</taxon>
        <taxon>Pseudomonadati</taxon>
        <taxon>Bacteroidota</taxon>
        <taxon>Bacteroidia</taxon>
        <taxon>Marinilabiliales</taxon>
        <taxon>Prolixibacteraceae</taxon>
        <taxon>Prolixibacter</taxon>
    </lineage>
</organism>
<keyword evidence="1" id="KW-0732">Signal</keyword>
<name>A0A2P8CL65_9BACT</name>
<dbReference type="PROSITE" id="PS51257">
    <property type="entry name" value="PROKAR_LIPOPROTEIN"/>
    <property type="match status" value="1"/>
</dbReference>
<dbReference type="RefSeq" id="WP_106540702.1">
    <property type="nucleotide sequence ID" value="NZ_BLAU01000001.1"/>
</dbReference>
<reference evidence="4 5" key="1">
    <citation type="submission" date="2018-03" db="EMBL/GenBank/DDBJ databases">
        <title>Genomic Encyclopedia of Archaeal and Bacterial Type Strains, Phase II (KMG-II): from individual species to whole genera.</title>
        <authorList>
            <person name="Goeker M."/>
        </authorList>
    </citation>
    <scope>NUCLEOTIDE SEQUENCE [LARGE SCALE GENOMIC DNA]</scope>
    <source>
        <strain evidence="4 5">DSM 27267</strain>
    </source>
</reference>
<dbReference type="AlphaFoldDB" id="A0A2P8CL65"/>
<gene>
    <name evidence="4" type="ORF">CLV93_101656</name>
    <name evidence="3" type="ORF">JCM18694_05520</name>
</gene>
<sequence length="259" mass="29007">MRSKYLLIAIVLILQACSLIPDTGEMESHGTWLQAKSEHYVYYYRPNSAAAADIDKIEAEQERVFTQLNKLLGTHYNQKIHAYIFNDLADAGFTDKTGQAFPILNTIEVIYGLDGYTIGKRGISAHEVAHIITFNGWGPTDLRILSEGIAVYMEHATYDSEADYGSSQMIVAALSAHGNLPDIESLASDFEKFDTNISYPVSGSFAGYIIRRFGMEKFRKLFTEGRSDHFTEDFQSVYGVSLSDVENTWSHQSDKSLAQ</sequence>
<protein>
    <recommendedName>
        <fullName evidence="2">Peptidase MA-like domain-containing protein</fullName>
    </recommendedName>
</protein>
<accession>A0A2P8CL65</accession>
<evidence type="ECO:0000313" key="3">
    <source>
        <dbReference type="EMBL" id="GET20306.1"/>
    </source>
</evidence>
<evidence type="ECO:0000256" key="1">
    <source>
        <dbReference type="SAM" id="SignalP"/>
    </source>
</evidence>
<dbReference type="Pfam" id="PF13485">
    <property type="entry name" value="Peptidase_MA_2"/>
    <property type="match status" value="1"/>
</dbReference>
<feature type="signal peptide" evidence="1">
    <location>
        <begin position="1"/>
        <end position="21"/>
    </location>
</feature>
<dbReference type="Proteomes" id="UP000240621">
    <property type="component" value="Unassembled WGS sequence"/>
</dbReference>
<dbReference type="Proteomes" id="UP000396862">
    <property type="component" value="Unassembled WGS sequence"/>
</dbReference>
<dbReference type="EMBL" id="BLAU01000001">
    <property type="protein sequence ID" value="GET20306.1"/>
    <property type="molecule type" value="Genomic_DNA"/>
</dbReference>
<feature type="chain" id="PRO_5015142244" description="Peptidase MA-like domain-containing protein" evidence="1">
    <location>
        <begin position="22"/>
        <end position="259"/>
    </location>
</feature>